<gene>
    <name evidence="1" type="ORF">G3256_13075</name>
</gene>
<dbReference type="RefSeq" id="WP_169641250.1">
    <property type="nucleotide sequence ID" value="NZ_CP048788.1"/>
</dbReference>
<dbReference type="GO" id="GO:0016787">
    <property type="term" value="F:hydrolase activity"/>
    <property type="evidence" value="ECO:0007669"/>
    <property type="project" value="UniProtKB-KW"/>
</dbReference>
<organism evidence="1 2">
    <name type="scientific">Roseobacter ponti</name>
    <dbReference type="NCBI Taxonomy" id="1891787"/>
    <lineage>
        <taxon>Bacteria</taxon>
        <taxon>Pseudomonadati</taxon>
        <taxon>Pseudomonadota</taxon>
        <taxon>Alphaproteobacteria</taxon>
        <taxon>Rhodobacterales</taxon>
        <taxon>Roseobacteraceae</taxon>
        <taxon>Roseobacter</taxon>
    </lineage>
</organism>
<reference evidence="1 2" key="1">
    <citation type="submission" date="2020-02" db="EMBL/GenBank/DDBJ databases">
        <title>Genome sequence of Roseobacter ponti.</title>
        <authorList>
            <person name="Hollensteiner J."/>
            <person name="Schneider D."/>
            <person name="Poehlein A."/>
            <person name="Daniel R."/>
        </authorList>
    </citation>
    <scope>NUCLEOTIDE SEQUENCE [LARGE SCALE GENOMIC DNA]</scope>
    <source>
        <strain evidence="1 2">DSM 106830</strain>
    </source>
</reference>
<dbReference type="Pfam" id="PF05990">
    <property type="entry name" value="DUF900"/>
    <property type="match status" value="1"/>
</dbReference>
<dbReference type="Gene3D" id="3.40.50.1820">
    <property type="entry name" value="alpha/beta hydrolase"/>
    <property type="match status" value="1"/>
</dbReference>
<name>A0A858SX52_9RHOB</name>
<evidence type="ECO:0000313" key="2">
    <source>
        <dbReference type="Proteomes" id="UP000503308"/>
    </source>
</evidence>
<dbReference type="InterPro" id="IPR010297">
    <property type="entry name" value="DUF900_hydrolase"/>
</dbReference>
<dbReference type="Proteomes" id="UP000503308">
    <property type="component" value="Chromosome"/>
</dbReference>
<keyword evidence="2" id="KW-1185">Reference proteome</keyword>
<accession>A0A858SX52</accession>
<sequence length="332" mass="35314">MPLLRINATSQGFALHDPGQSARLLIARPGKGTGPVIIMLHGYKYDPSTHAHCPHHKIFGTGPRSWPQALGFGAGDPQEGLGIALGWYARGPLARVHRRARDLGGSLATIISLLRASAPERPVHIIAHSMGSEAALSALEHLPAGAVSRIVLLTGASFAGRTQQMLRTPAGRSTEVFNITSRENDLFDLAFERLVPRDFPADHAIGQGISAPNACTLQLDCALTLEALSALDLPVGAPSRRICHWSSYTRPGVMALYTQLLRSPDKLPAGLLRRALPTGTAPRWSRLFAGSGGSACLSDAAQALPAMPLALRVKNRIMAGTQARGKNNEHAC</sequence>
<proteinExistence type="predicted"/>
<dbReference type="SUPFAM" id="SSF53474">
    <property type="entry name" value="alpha/beta-Hydrolases"/>
    <property type="match status" value="1"/>
</dbReference>
<dbReference type="InterPro" id="IPR029058">
    <property type="entry name" value="AB_hydrolase_fold"/>
</dbReference>
<dbReference type="EMBL" id="CP048788">
    <property type="protein sequence ID" value="QJF52031.1"/>
    <property type="molecule type" value="Genomic_DNA"/>
</dbReference>
<evidence type="ECO:0000313" key="1">
    <source>
        <dbReference type="EMBL" id="QJF52031.1"/>
    </source>
</evidence>
<dbReference type="AlphaFoldDB" id="A0A858SX52"/>
<keyword evidence="1" id="KW-0378">Hydrolase</keyword>
<dbReference type="KEGG" id="rpon:G3256_13075"/>
<protein>
    <submittedName>
        <fullName evidence="1">Alpha/beta hydrolase</fullName>
    </submittedName>
</protein>